<dbReference type="InterPro" id="IPR003613">
    <property type="entry name" value="Ubox_domain"/>
</dbReference>
<feature type="domain" description="U-box" evidence="1">
    <location>
        <begin position="3"/>
        <end position="76"/>
    </location>
</feature>
<proteinExistence type="predicted"/>
<evidence type="ECO:0000313" key="2">
    <source>
        <dbReference type="EMBL" id="CAF4855147.1"/>
    </source>
</evidence>
<gene>
    <name evidence="2" type="ORF">QYT958_LOCUS27481</name>
</gene>
<dbReference type="GO" id="GO:0004842">
    <property type="term" value="F:ubiquitin-protein transferase activity"/>
    <property type="evidence" value="ECO:0007669"/>
    <property type="project" value="InterPro"/>
</dbReference>
<evidence type="ECO:0000259" key="1">
    <source>
        <dbReference type="PROSITE" id="PS51698"/>
    </source>
</evidence>
<dbReference type="InterPro" id="IPR052085">
    <property type="entry name" value="WD-SAM-U-box"/>
</dbReference>
<evidence type="ECO:0000313" key="3">
    <source>
        <dbReference type="Proteomes" id="UP000663848"/>
    </source>
</evidence>
<organism evidence="2 3">
    <name type="scientific">Rotaria socialis</name>
    <dbReference type="NCBI Taxonomy" id="392032"/>
    <lineage>
        <taxon>Eukaryota</taxon>
        <taxon>Metazoa</taxon>
        <taxon>Spiralia</taxon>
        <taxon>Gnathifera</taxon>
        <taxon>Rotifera</taxon>
        <taxon>Eurotatoria</taxon>
        <taxon>Bdelloidea</taxon>
        <taxon>Philodinida</taxon>
        <taxon>Philodinidae</taxon>
        <taxon>Rotaria</taxon>
    </lineage>
</organism>
<dbReference type="PANTHER" id="PTHR46573:SF1">
    <property type="entry name" value="WD REPEAT, SAM AND U-BOX DOMAIN-CONTAINING PROTEIN 1"/>
    <property type="match status" value="1"/>
</dbReference>
<name>A0A821S7K1_9BILA</name>
<dbReference type="GO" id="GO:0016567">
    <property type="term" value="P:protein ubiquitination"/>
    <property type="evidence" value="ECO:0007669"/>
    <property type="project" value="InterPro"/>
</dbReference>
<dbReference type="CDD" id="cd16655">
    <property type="entry name" value="RING-Ubox_WDSUB1-like"/>
    <property type="match status" value="1"/>
</dbReference>
<dbReference type="SMART" id="SM00504">
    <property type="entry name" value="Ubox"/>
    <property type="match status" value="1"/>
</dbReference>
<dbReference type="AlphaFoldDB" id="A0A821S7K1"/>
<accession>A0A821S7K1</accession>
<dbReference type="Pfam" id="PF04564">
    <property type="entry name" value="U-box"/>
    <property type="match status" value="1"/>
</dbReference>
<dbReference type="PANTHER" id="PTHR46573">
    <property type="entry name" value="WD REPEAT, SAM AND U-BOX DOMAIN-CONTAINING PROTEIN 1"/>
    <property type="match status" value="1"/>
</dbReference>
<sequence>MTDVGDNLCCPITFELYRDPVTAEDGFVYERGAIVQWINQNGTSPFTRQILHVDRLRPNERIRRLADQRRRLSVSYSNRNGGQVELPPLRNASPIRPVDATVFGGNLAVVNDQFRRCRRVQCPDIRENIREMWEGISGVCSACLSSDCVIWVCCIIICIGMFAETFKYSKILPTALIFTYMYYTYLFNASSSNTTVMFGFQHNSGYWDLDNIELWDLTTFQNIFQDGGFNSGSLSPNYGQCQSSGNISNVNPFNGTYCYSDGTTGQFGYPRGKSELLHC</sequence>
<protein>
    <recommendedName>
        <fullName evidence="1">U-box domain-containing protein</fullName>
    </recommendedName>
</protein>
<dbReference type="Proteomes" id="UP000663848">
    <property type="component" value="Unassembled WGS sequence"/>
</dbReference>
<dbReference type="PROSITE" id="PS51698">
    <property type="entry name" value="U_BOX"/>
    <property type="match status" value="1"/>
</dbReference>
<dbReference type="SUPFAM" id="SSF57850">
    <property type="entry name" value="RING/U-box"/>
    <property type="match status" value="1"/>
</dbReference>
<dbReference type="Gene3D" id="3.30.40.10">
    <property type="entry name" value="Zinc/RING finger domain, C3HC4 (zinc finger)"/>
    <property type="match status" value="1"/>
</dbReference>
<comment type="caution">
    <text evidence="2">The sequence shown here is derived from an EMBL/GenBank/DDBJ whole genome shotgun (WGS) entry which is preliminary data.</text>
</comment>
<dbReference type="InterPro" id="IPR013083">
    <property type="entry name" value="Znf_RING/FYVE/PHD"/>
</dbReference>
<dbReference type="EMBL" id="CAJOBR010006997">
    <property type="protein sequence ID" value="CAF4855147.1"/>
    <property type="molecule type" value="Genomic_DNA"/>
</dbReference>
<reference evidence="2" key="1">
    <citation type="submission" date="2021-02" db="EMBL/GenBank/DDBJ databases">
        <authorList>
            <person name="Nowell W R."/>
        </authorList>
    </citation>
    <scope>NUCLEOTIDE SEQUENCE</scope>
</reference>